<organism evidence="1">
    <name type="scientific">marine sediment metagenome</name>
    <dbReference type="NCBI Taxonomy" id="412755"/>
    <lineage>
        <taxon>unclassified sequences</taxon>
        <taxon>metagenomes</taxon>
        <taxon>ecological metagenomes</taxon>
    </lineage>
</organism>
<protein>
    <submittedName>
        <fullName evidence="1">Uncharacterized protein</fullName>
    </submittedName>
</protein>
<gene>
    <name evidence="1" type="ORF">S01H1_86138</name>
</gene>
<feature type="non-terminal residue" evidence="1">
    <location>
        <position position="1"/>
    </location>
</feature>
<evidence type="ECO:0000313" key="1">
    <source>
        <dbReference type="EMBL" id="GAG45762.1"/>
    </source>
</evidence>
<dbReference type="AlphaFoldDB" id="X0YEU2"/>
<sequence>SPQGREAGRLLQQMTAGRLTLFFADHKEDDLKNIRAYW</sequence>
<comment type="caution">
    <text evidence="1">The sequence shown here is derived from an EMBL/GenBank/DDBJ whole genome shotgun (WGS) entry which is preliminary data.</text>
</comment>
<accession>X0YEU2</accession>
<reference evidence="1" key="1">
    <citation type="journal article" date="2014" name="Front. Microbiol.">
        <title>High frequency of phylogenetically diverse reductive dehalogenase-homologous genes in deep subseafloor sedimentary metagenomes.</title>
        <authorList>
            <person name="Kawai M."/>
            <person name="Futagami T."/>
            <person name="Toyoda A."/>
            <person name="Takaki Y."/>
            <person name="Nishi S."/>
            <person name="Hori S."/>
            <person name="Arai W."/>
            <person name="Tsubouchi T."/>
            <person name="Morono Y."/>
            <person name="Uchiyama I."/>
            <person name="Ito T."/>
            <person name="Fujiyama A."/>
            <person name="Inagaki F."/>
            <person name="Takami H."/>
        </authorList>
    </citation>
    <scope>NUCLEOTIDE SEQUENCE</scope>
    <source>
        <strain evidence="1">Expedition CK06-06</strain>
    </source>
</reference>
<dbReference type="EMBL" id="BARS01059501">
    <property type="protein sequence ID" value="GAG45762.1"/>
    <property type="molecule type" value="Genomic_DNA"/>
</dbReference>
<proteinExistence type="predicted"/>
<name>X0YEU2_9ZZZZ</name>